<dbReference type="Proteomes" id="UP001181086">
    <property type="component" value="Unassembled WGS sequence"/>
</dbReference>
<dbReference type="Proteomes" id="UP000283678">
    <property type="component" value="Unassembled WGS sequence"/>
</dbReference>
<evidence type="ECO:0000313" key="9">
    <source>
        <dbReference type="EMBL" id="KAA5379455.1"/>
    </source>
</evidence>
<dbReference type="PANTHER" id="PTHR40980:SF5">
    <property type="entry name" value="TONB-DEPENDENT RECEPTOR"/>
    <property type="match status" value="1"/>
</dbReference>
<dbReference type="RefSeq" id="WP_007836659.1">
    <property type="nucleotide sequence ID" value="NZ_BAABYF010000001.1"/>
</dbReference>
<reference evidence="13 16" key="1">
    <citation type="submission" date="2018-08" db="EMBL/GenBank/DDBJ databases">
        <title>A genome reference for cultivated species of the human gut microbiota.</title>
        <authorList>
            <person name="Zou Y."/>
            <person name="Xue W."/>
            <person name="Luo G."/>
        </authorList>
    </citation>
    <scope>NUCLEOTIDE SEQUENCE [LARGE SCALE GENOMIC DNA]</scope>
    <source>
        <strain evidence="13 16">AF14-1AC</strain>
    </source>
</reference>
<dbReference type="Pfam" id="PF13715">
    <property type="entry name" value="CarbopepD_reg_2"/>
    <property type="match status" value="1"/>
</dbReference>
<reference evidence="14 17" key="3">
    <citation type="journal article" date="2019" name="Nat. Microbiol.">
        <title>Genomic variation and strain-specific functional adaptation in the human gut microbiome during early life.</title>
        <authorList>
            <person name="Vatanen T."/>
            <person name="Plichta D.R."/>
            <person name="Somani J."/>
            <person name="Munch P.C."/>
            <person name="Arthur T.D."/>
            <person name="Hall A.B."/>
            <person name="Rudolf S."/>
            <person name="Oakeley E.J."/>
            <person name="Ke X."/>
            <person name="Young R.A."/>
            <person name="Haiser H.J."/>
            <person name="Kolde R."/>
            <person name="Yassour M."/>
            <person name="Luopajarvi K."/>
            <person name="Siljander H."/>
            <person name="Virtanen S.M."/>
            <person name="Ilonen J."/>
            <person name="Uibo R."/>
            <person name="Tillmann V."/>
            <person name="Mokurov S."/>
            <person name="Dorshakova N."/>
            <person name="Porter J.A."/>
            <person name="McHardy A.C."/>
            <person name="Lahdesmaki H."/>
            <person name="Vlamakis H."/>
            <person name="Huttenhower C."/>
            <person name="Knip M."/>
            <person name="Xavier R.J."/>
        </authorList>
    </citation>
    <scope>NUCLEOTIDE SEQUENCE [LARGE SCALE GENOMIC DNA]</scope>
    <source>
        <strain evidence="14 17">RJX1052</strain>
    </source>
</reference>
<dbReference type="InterPro" id="IPR037066">
    <property type="entry name" value="Plug_dom_sf"/>
</dbReference>
<reference evidence="11" key="7">
    <citation type="submission" date="2023-10" db="EMBL/GenBank/DDBJ databases">
        <title>Genome of Potential pathogenic bacteria in Crohn's disease.</title>
        <authorList>
            <person name="Rodriguez-Palacios A."/>
        </authorList>
    </citation>
    <scope>NUCLEOTIDE SEQUENCE</scope>
    <source>
        <strain evidence="11">CavFT-hAR62</strain>
    </source>
</reference>
<dbReference type="Proteomes" id="UP000347681">
    <property type="component" value="Unassembled WGS sequence"/>
</dbReference>
<dbReference type="EMBL" id="JAWDEV010000010">
    <property type="protein sequence ID" value="MDU0270545.1"/>
    <property type="molecule type" value="Genomic_DNA"/>
</dbReference>
<gene>
    <name evidence="13" type="ORF">DWW04_07585</name>
    <name evidence="14" type="ORF">E1J06_02190</name>
    <name evidence="9" type="ORF">F2Y61_20665</name>
    <name evidence="8" type="ORF">F2Z07_21525</name>
    <name evidence="12" type="ORF">GKD17_02255</name>
    <name evidence="10" type="ORF">KSU80_17465</name>
    <name evidence="15" type="ORF">QNN11_04915</name>
    <name evidence="11" type="ORF">RVH45_11740</name>
</gene>
<evidence type="ECO:0000313" key="16">
    <source>
        <dbReference type="Proteomes" id="UP000283678"/>
    </source>
</evidence>
<organism evidence="9 18">
    <name type="scientific">Phocaeicola dorei</name>
    <dbReference type="NCBI Taxonomy" id="357276"/>
    <lineage>
        <taxon>Bacteria</taxon>
        <taxon>Pseudomonadati</taxon>
        <taxon>Bacteroidota</taxon>
        <taxon>Bacteroidia</taxon>
        <taxon>Bacteroidales</taxon>
        <taxon>Bacteroidaceae</taxon>
        <taxon>Phocaeicola</taxon>
    </lineage>
</organism>
<dbReference type="InterPro" id="IPR012910">
    <property type="entry name" value="Plug_dom"/>
</dbReference>
<accession>A0A076J4G3</accession>
<reference evidence="10" key="5">
    <citation type="submission" date="2021-06" db="EMBL/GenBank/DDBJ databases">
        <title>Collection of gut derived symbiotic bacterial strains cultured from healthy donors.</title>
        <authorList>
            <person name="Lin H."/>
            <person name="Littmann E."/>
            <person name="Pamer E.G."/>
        </authorList>
    </citation>
    <scope>NUCLEOTIDE SEQUENCE</scope>
    <source>
        <strain evidence="10">MSK.5.10</strain>
    </source>
</reference>
<proteinExistence type="inferred from homology"/>
<dbReference type="Pfam" id="PF00593">
    <property type="entry name" value="TonB_dep_Rec_b-barrel"/>
    <property type="match status" value="1"/>
</dbReference>
<feature type="signal peptide" evidence="5">
    <location>
        <begin position="1"/>
        <end position="24"/>
    </location>
</feature>
<keyword evidence="4" id="KW-0798">TonB box</keyword>
<dbReference type="KEGG" id="bdo:EL88_19690"/>
<dbReference type="SUPFAM" id="SSF49464">
    <property type="entry name" value="Carboxypeptidase regulatory domain-like"/>
    <property type="match status" value="1"/>
</dbReference>
<dbReference type="EMBL" id="SLTX01000001">
    <property type="protein sequence ID" value="TDB06306.1"/>
    <property type="molecule type" value="Genomic_DNA"/>
</dbReference>
<dbReference type="AlphaFoldDB" id="A0A076J4G3"/>
<dbReference type="EMBL" id="CP046176">
    <property type="protein sequence ID" value="QJR75283.1"/>
    <property type="molecule type" value="Genomic_DNA"/>
</dbReference>
<evidence type="ECO:0000313" key="10">
    <source>
        <dbReference type="EMBL" id="MBV3124944.1"/>
    </source>
</evidence>
<dbReference type="Gene3D" id="2.40.170.20">
    <property type="entry name" value="TonB-dependent receptor, beta-barrel domain"/>
    <property type="match status" value="1"/>
</dbReference>
<evidence type="ECO:0000259" key="6">
    <source>
        <dbReference type="Pfam" id="PF00593"/>
    </source>
</evidence>
<evidence type="ECO:0000313" key="15">
    <source>
        <dbReference type="EMBL" id="WHX10797.1"/>
    </source>
</evidence>
<protein>
    <submittedName>
        <fullName evidence="9">Outer membrane beta-barrel protein</fullName>
    </submittedName>
    <submittedName>
        <fullName evidence="10">TonB-dependent receptor</fullName>
    </submittedName>
</protein>
<dbReference type="InterPro" id="IPR000531">
    <property type="entry name" value="Beta-barrel_TonB"/>
</dbReference>
<evidence type="ECO:0000313" key="18">
    <source>
        <dbReference type="Proteomes" id="UP000347681"/>
    </source>
</evidence>
<evidence type="ECO:0000313" key="19">
    <source>
        <dbReference type="Proteomes" id="UP000481700"/>
    </source>
</evidence>
<evidence type="ECO:0000313" key="11">
    <source>
        <dbReference type="EMBL" id="MDU0270545.1"/>
    </source>
</evidence>
<dbReference type="Pfam" id="PF07715">
    <property type="entry name" value="Plug"/>
    <property type="match status" value="1"/>
</dbReference>
<dbReference type="SUPFAM" id="SSF56935">
    <property type="entry name" value="Porins"/>
    <property type="match status" value="1"/>
</dbReference>
<reference evidence="12 20" key="4">
    <citation type="submission" date="2019-11" db="EMBL/GenBank/DDBJ databases">
        <title>Complete genome sequence of Bacteroides dorei DSM 17855.</title>
        <authorList>
            <person name="Russell J.T."/>
        </authorList>
    </citation>
    <scope>NUCLEOTIDE SEQUENCE [LARGE SCALE GENOMIC DNA]</scope>
    <source>
        <strain evidence="12 20">DSM 17855</strain>
    </source>
</reference>
<dbReference type="Proteomes" id="UP000500949">
    <property type="component" value="Chromosome"/>
</dbReference>
<evidence type="ECO:0000256" key="1">
    <source>
        <dbReference type="ARBA" id="ARBA00004442"/>
    </source>
</evidence>
<dbReference type="EMBL" id="QRZL01000006">
    <property type="protein sequence ID" value="RGV79354.1"/>
    <property type="molecule type" value="Genomic_DNA"/>
</dbReference>
<evidence type="ECO:0000313" key="13">
    <source>
        <dbReference type="EMBL" id="RGV79354.1"/>
    </source>
</evidence>
<dbReference type="Gene3D" id="2.60.40.1120">
    <property type="entry name" value="Carboxypeptidase-like, regulatory domain"/>
    <property type="match status" value="1"/>
</dbReference>
<dbReference type="EMBL" id="CP126056">
    <property type="protein sequence ID" value="WHX10797.1"/>
    <property type="molecule type" value="Genomic_DNA"/>
</dbReference>
<feature type="domain" description="TonB-dependent receptor plug" evidence="7">
    <location>
        <begin position="134"/>
        <end position="228"/>
    </location>
</feature>
<dbReference type="InterPro" id="IPR036942">
    <property type="entry name" value="Beta-barrel_TonB_sf"/>
</dbReference>
<reference evidence="18 19" key="2">
    <citation type="journal article" date="2019" name="Nat. Med.">
        <title>A library of human gut bacterial isolates paired with longitudinal multiomics data enables mechanistic microbiome research.</title>
        <authorList>
            <person name="Poyet M."/>
            <person name="Groussin M."/>
            <person name="Gibbons S.M."/>
            <person name="Avila-Pacheco J."/>
            <person name="Jiang X."/>
            <person name="Kearney S.M."/>
            <person name="Perrotta A.R."/>
            <person name="Berdy B."/>
            <person name="Zhao S."/>
            <person name="Lieberman T.D."/>
            <person name="Swanson P.K."/>
            <person name="Smith M."/>
            <person name="Roesemann S."/>
            <person name="Alexander J.E."/>
            <person name="Rich S.A."/>
            <person name="Livny J."/>
            <person name="Vlamakis H."/>
            <person name="Clish C."/>
            <person name="Bullock K."/>
            <person name="Deik A."/>
            <person name="Scott J."/>
            <person name="Pierce K.A."/>
            <person name="Xavier R.J."/>
            <person name="Alm E.J."/>
        </authorList>
    </citation>
    <scope>NUCLEOTIDE SEQUENCE [LARGE SCALE GENOMIC DNA]</scope>
    <source>
        <strain evidence="8 19">BIOML-A25</strain>
        <strain evidence="9 18">BIOML-A5</strain>
    </source>
</reference>
<evidence type="ECO:0000313" key="20">
    <source>
        <dbReference type="Proteomes" id="UP000500949"/>
    </source>
</evidence>
<dbReference type="GeneID" id="93445498"/>
<feature type="domain" description="TonB-dependent receptor-like beta-barrel" evidence="6">
    <location>
        <begin position="387"/>
        <end position="877"/>
    </location>
</feature>
<dbReference type="EMBL" id="JAHOAX010000020">
    <property type="protein sequence ID" value="MBV3124944.1"/>
    <property type="molecule type" value="Genomic_DNA"/>
</dbReference>
<evidence type="ECO:0000256" key="2">
    <source>
        <dbReference type="ARBA" id="ARBA00023136"/>
    </source>
</evidence>
<evidence type="ECO:0000256" key="4">
    <source>
        <dbReference type="RuleBase" id="RU003357"/>
    </source>
</evidence>
<evidence type="ECO:0000313" key="8">
    <source>
        <dbReference type="EMBL" id="KAA5314134.1"/>
    </source>
</evidence>
<dbReference type="EMBL" id="VVZV01000042">
    <property type="protein sequence ID" value="KAA5314134.1"/>
    <property type="molecule type" value="Genomic_DNA"/>
</dbReference>
<dbReference type="Proteomes" id="UP000777173">
    <property type="component" value="Unassembled WGS sequence"/>
</dbReference>
<comment type="similarity">
    <text evidence="4">Belongs to the TonB-dependent receptor family.</text>
</comment>
<evidence type="ECO:0000313" key="12">
    <source>
        <dbReference type="EMBL" id="QJR75283.1"/>
    </source>
</evidence>
<evidence type="ECO:0000313" key="17">
    <source>
        <dbReference type="Proteomes" id="UP000294834"/>
    </source>
</evidence>
<dbReference type="eggNOG" id="COG4771">
    <property type="taxonomic scope" value="Bacteria"/>
</dbReference>
<keyword evidence="5" id="KW-0732">Signal</keyword>
<dbReference type="Proteomes" id="UP001177934">
    <property type="component" value="Chromosome"/>
</dbReference>
<reference evidence="15" key="6">
    <citation type="journal article" date="2023" name="Nat. Commun.">
        <title>Identification of a novel Human Milk Oligosaccharides utilization cluster in the infant gut commensal Bacteroides dorei.</title>
        <authorList>
            <person name="Kijner S."/>
            <person name="Ennis D."/>
            <person name="Shmorak S."/>
            <person name="Florentin A."/>
            <person name="Yassour M."/>
        </authorList>
    </citation>
    <scope>NUCLEOTIDE SEQUENCE</scope>
    <source>
        <strain evidence="15">2</strain>
    </source>
</reference>
<comment type="subcellular location">
    <subcellularLocation>
        <location evidence="1 4">Cell outer membrane</location>
    </subcellularLocation>
</comment>
<dbReference type="InterPro" id="IPR008969">
    <property type="entry name" value="CarboxyPept-like_regulatory"/>
</dbReference>
<dbReference type="Proteomes" id="UP000481700">
    <property type="component" value="Unassembled WGS sequence"/>
</dbReference>
<dbReference type="PANTHER" id="PTHR40980">
    <property type="entry name" value="PLUG DOMAIN-CONTAINING PROTEIN"/>
    <property type="match status" value="1"/>
</dbReference>
<feature type="chain" id="PRO_5014216743" evidence="5">
    <location>
        <begin position="25"/>
        <end position="921"/>
    </location>
</feature>
<evidence type="ECO:0000313" key="14">
    <source>
        <dbReference type="EMBL" id="TDB06306.1"/>
    </source>
</evidence>
<dbReference type="Proteomes" id="UP000294834">
    <property type="component" value="Unassembled WGS sequence"/>
</dbReference>
<evidence type="ECO:0000256" key="5">
    <source>
        <dbReference type="SAM" id="SignalP"/>
    </source>
</evidence>
<dbReference type="Gene3D" id="2.170.130.10">
    <property type="entry name" value="TonB-dependent receptor, plug domain"/>
    <property type="match status" value="1"/>
</dbReference>
<dbReference type="KEGG" id="bdh:GV66_08790"/>
<dbReference type="EMBL" id="VVZB01000020">
    <property type="protein sequence ID" value="KAA5379455.1"/>
    <property type="molecule type" value="Genomic_DNA"/>
</dbReference>
<keyword evidence="2 4" id="KW-0472">Membrane</keyword>
<name>A0A076J4G3_9BACT</name>
<evidence type="ECO:0000259" key="7">
    <source>
        <dbReference type="Pfam" id="PF07715"/>
    </source>
</evidence>
<evidence type="ECO:0000256" key="3">
    <source>
        <dbReference type="ARBA" id="ARBA00023237"/>
    </source>
</evidence>
<keyword evidence="10" id="KW-0675">Receptor</keyword>
<dbReference type="GO" id="GO:0009279">
    <property type="term" value="C:cell outer membrane"/>
    <property type="evidence" value="ECO:0007669"/>
    <property type="project" value="UniProtKB-SubCell"/>
</dbReference>
<keyword evidence="3" id="KW-0998">Cell outer membrane</keyword>
<sequence length="921" mass="104518">MMKIQMKGISLMIILLMLALTVQAAVLRGTITDKATKEPLIGAAVQLSGTNIGTITDVDGNFELAGLRNGTYKLIISYVSYCTQIVEVTINGMFEIKVELEQDNQQLGEVVVVADAKKNTENAIITQQRTSLVMQTGVSAQQITKTQDKDASEVIRRVSGISIIEEKFVMVRGLSQRYNNVWINNSAVPSSEADARAFSFDIIPSSQLDNMLVVKSPAPEYPADFSGGFILVNTKDVPSSNLFTISVGTSLNDQTHFKKFLYNKGSGTDFLGFDNGFRSLKGGINAVLNPINNGYDLLNNGLNNDWTVKDRRPLADLSMNMNFSRRWVDSSGRTLAMLGTVNYSNSYKTYLDMDNNLFGAYDTTHDCSNYLRKSIDDQYNHNVRIGTMLNFTYVPASGNSRYEFKNIFNQLGKDRYTYRKGTDAQSDYEESAEYYYQSRTTYNGQFTGKHTLGDADKLDWSTGYSYANRNMPDRRRYTTVLNEETNQLEVENLNEINREFSRLDEHILSANINYQHDFSFGIFTPSLKAGAYTEYRAREYNTRFFIYSWKNGLPSAYKVMNVPNELLQEKNYGENGLYLLEQVDWRNNYEGNNLLSAGYVGTNLPLGKLNVYAGVRFEHNRMELVSHTQKNEESPTSVFYTYNDFFPSVNVAYRLNDKQQFRLSYGRTVNRPEFREVSSSVYYDFDLASNVQGNYNLKPAYIDNLDFGYELYPSSGELISVSLFYKRFKNPIEWTYTVSGGTDLIYSYVNAKGADNYGVEVDIRKNLDFIGMRNFSLSLNGALIKSKVKFEPGAKEEDRPMQGQSPYLINAGFFYQHADSGWNAALLYNRIGKRIIGVGRSLGTAGNEVRVPDSYEMPRNAVDLSVSKKIGNLEIKVAVRDLLAEKVSFKQFEETRHGKVEQITRQYKSGRNFNLNINYTF</sequence>